<organism evidence="7 8">
    <name type="scientific">Nakamurella multipartita (strain ATCC 700099 / DSM 44233 / CIP 104796 / JCM 9543 / NBRC 105858 / Y-104)</name>
    <name type="common">Microsphaera multipartita</name>
    <dbReference type="NCBI Taxonomy" id="479431"/>
    <lineage>
        <taxon>Bacteria</taxon>
        <taxon>Bacillati</taxon>
        <taxon>Actinomycetota</taxon>
        <taxon>Actinomycetes</taxon>
        <taxon>Nakamurellales</taxon>
        <taxon>Nakamurellaceae</taxon>
        <taxon>Nakamurella</taxon>
    </lineage>
</organism>
<evidence type="ECO:0000256" key="3">
    <source>
        <dbReference type="ARBA" id="ARBA00023163"/>
    </source>
</evidence>
<evidence type="ECO:0000259" key="6">
    <source>
        <dbReference type="PROSITE" id="PS50977"/>
    </source>
</evidence>
<gene>
    <name evidence="7" type="ordered locus">Namu_0772</name>
</gene>
<dbReference type="PROSITE" id="PS01081">
    <property type="entry name" value="HTH_TETR_1"/>
    <property type="match status" value="1"/>
</dbReference>
<dbReference type="SUPFAM" id="SSF46689">
    <property type="entry name" value="Homeodomain-like"/>
    <property type="match status" value="1"/>
</dbReference>
<proteinExistence type="predicted"/>
<dbReference type="HOGENOM" id="CLU_069356_2_1_11"/>
<feature type="region of interest" description="Disordered" evidence="5">
    <location>
        <begin position="1"/>
        <end position="26"/>
    </location>
</feature>
<dbReference type="PANTHER" id="PTHR30055:SF238">
    <property type="entry name" value="MYCOFACTOCIN BIOSYNTHESIS TRANSCRIPTIONAL REGULATOR MFTR-RELATED"/>
    <property type="match status" value="1"/>
</dbReference>
<keyword evidence="8" id="KW-1185">Reference proteome</keyword>
<evidence type="ECO:0000256" key="2">
    <source>
        <dbReference type="ARBA" id="ARBA00023125"/>
    </source>
</evidence>
<dbReference type="GO" id="GO:0000976">
    <property type="term" value="F:transcription cis-regulatory region binding"/>
    <property type="evidence" value="ECO:0007669"/>
    <property type="project" value="TreeGrafter"/>
</dbReference>
<protein>
    <submittedName>
        <fullName evidence="7">Transcriptional regulator, TetR family</fullName>
    </submittedName>
</protein>
<dbReference type="InterPro" id="IPR001647">
    <property type="entry name" value="HTH_TetR"/>
</dbReference>
<dbReference type="PRINTS" id="PR00455">
    <property type="entry name" value="HTHTETR"/>
</dbReference>
<dbReference type="InterPro" id="IPR023772">
    <property type="entry name" value="DNA-bd_HTH_TetR-type_CS"/>
</dbReference>
<dbReference type="InterPro" id="IPR023851">
    <property type="entry name" value="Tscrpt_reg_TetR-type"/>
</dbReference>
<feature type="DNA-binding region" description="H-T-H motif" evidence="4">
    <location>
        <begin position="49"/>
        <end position="68"/>
    </location>
</feature>
<dbReference type="Gene3D" id="1.10.357.10">
    <property type="entry name" value="Tetracycline Repressor, domain 2"/>
    <property type="match status" value="1"/>
</dbReference>
<accession>C8X9B8</accession>
<dbReference type="NCBIfam" id="TIGR03968">
    <property type="entry name" value="mycofact_TetR"/>
    <property type="match status" value="1"/>
</dbReference>
<dbReference type="Gene3D" id="1.10.10.60">
    <property type="entry name" value="Homeodomain-like"/>
    <property type="match status" value="1"/>
</dbReference>
<dbReference type="AlphaFoldDB" id="C8X9B8"/>
<reference evidence="8" key="1">
    <citation type="submission" date="2009-09" db="EMBL/GenBank/DDBJ databases">
        <title>The complete genome of Nakamurella multipartita DSM 44233.</title>
        <authorList>
            <consortium name="US DOE Joint Genome Institute (JGI-PGF)"/>
            <person name="Lucas S."/>
            <person name="Copeland A."/>
            <person name="Lapidus A."/>
            <person name="Glavina del Rio T."/>
            <person name="Dalin E."/>
            <person name="Tice H."/>
            <person name="Bruce D."/>
            <person name="Goodwin L."/>
            <person name="Pitluck S."/>
            <person name="Kyrpides N."/>
            <person name="Mavromatis K."/>
            <person name="Ivanova N."/>
            <person name="Ovchinnikova G."/>
            <person name="Sims D."/>
            <person name="Meincke L."/>
            <person name="Brettin T."/>
            <person name="Detter J.C."/>
            <person name="Han C."/>
            <person name="Larimer F."/>
            <person name="Land M."/>
            <person name="Hauser L."/>
            <person name="Markowitz V."/>
            <person name="Cheng J.-F."/>
            <person name="Hugenholtz P."/>
            <person name="Woyke T."/>
            <person name="Wu D."/>
            <person name="Klenk H.-P."/>
            <person name="Eisen J.A."/>
        </authorList>
    </citation>
    <scope>NUCLEOTIDE SEQUENCE [LARGE SCALE GENOMIC DNA]</scope>
    <source>
        <strain evidence="8">ATCC 700099 / DSM 44233 / CIP 104796 / JCM 9543 / NBRC 105858 / Y-104</strain>
    </source>
</reference>
<dbReference type="EMBL" id="CP001737">
    <property type="protein sequence ID" value="ACV77186.1"/>
    <property type="molecule type" value="Genomic_DNA"/>
</dbReference>
<evidence type="ECO:0000313" key="7">
    <source>
        <dbReference type="EMBL" id="ACV77186.1"/>
    </source>
</evidence>
<evidence type="ECO:0000256" key="4">
    <source>
        <dbReference type="PROSITE-ProRule" id="PRU00335"/>
    </source>
</evidence>
<dbReference type="STRING" id="479431.Namu_0772"/>
<keyword evidence="3" id="KW-0804">Transcription</keyword>
<reference evidence="7 8" key="2">
    <citation type="journal article" date="2010" name="Stand. Genomic Sci.">
        <title>Complete genome sequence of Nakamurella multipartita type strain (Y-104).</title>
        <authorList>
            <person name="Tice H."/>
            <person name="Mayilraj S."/>
            <person name="Sims D."/>
            <person name="Lapidus A."/>
            <person name="Nolan M."/>
            <person name="Lucas S."/>
            <person name="Glavina Del Rio T."/>
            <person name="Copeland A."/>
            <person name="Cheng J.F."/>
            <person name="Meincke L."/>
            <person name="Bruce D."/>
            <person name="Goodwin L."/>
            <person name="Pitluck S."/>
            <person name="Ivanova N."/>
            <person name="Mavromatis K."/>
            <person name="Ovchinnikova G."/>
            <person name="Pati A."/>
            <person name="Chen A."/>
            <person name="Palaniappan K."/>
            <person name="Land M."/>
            <person name="Hauser L."/>
            <person name="Chang Y.J."/>
            <person name="Jeffries C.D."/>
            <person name="Detter J.C."/>
            <person name="Brettin T."/>
            <person name="Rohde M."/>
            <person name="Goker M."/>
            <person name="Bristow J."/>
            <person name="Eisen J.A."/>
            <person name="Markowitz V."/>
            <person name="Hugenholtz P."/>
            <person name="Kyrpides N.C."/>
            <person name="Klenk H.P."/>
            <person name="Chen F."/>
        </authorList>
    </citation>
    <scope>NUCLEOTIDE SEQUENCE [LARGE SCALE GENOMIC DNA]</scope>
    <source>
        <strain evidence="8">ATCC 700099 / DSM 44233 / CIP 104796 / JCM 9543 / NBRC 105858 / Y-104</strain>
    </source>
</reference>
<dbReference type="eggNOG" id="COG1309">
    <property type="taxonomic scope" value="Bacteria"/>
</dbReference>
<feature type="domain" description="HTH tetR-type" evidence="6">
    <location>
        <begin position="26"/>
        <end position="86"/>
    </location>
</feature>
<dbReference type="InParanoid" id="C8X9B8"/>
<dbReference type="PROSITE" id="PS50977">
    <property type="entry name" value="HTH_TETR_2"/>
    <property type="match status" value="1"/>
</dbReference>
<dbReference type="Pfam" id="PF00440">
    <property type="entry name" value="TetR_N"/>
    <property type="match status" value="1"/>
</dbReference>
<evidence type="ECO:0000256" key="1">
    <source>
        <dbReference type="ARBA" id="ARBA00023015"/>
    </source>
</evidence>
<dbReference type="Proteomes" id="UP000002218">
    <property type="component" value="Chromosome"/>
</dbReference>
<dbReference type="GO" id="GO:0003700">
    <property type="term" value="F:DNA-binding transcription factor activity"/>
    <property type="evidence" value="ECO:0007669"/>
    <property type="project" value="TreeGrafter"/>
</dbReference>
<evidence type="ECO:0000313" key="8">
    <source>
        <dbReference type="Proteomes" id="UP000002218"/>
    </source>
</evidence>
<dbReference type="InterPro" id="IPR050109">
    <property type="entry name" value="HTH-type_TetR-like_transc_reg"/>
</dbReference>
<dbReference type="Pfam" id="PF17754">
    <property type="entry name" value="TetR_C_14"/>
    <property type="match status" value="1"/>
</dbReference>
<sequence length="212" mass="22908">MVHRSAPAPTAAVAPAGPAAPGRPAATSRGELERICLEIFSERGFEVTSVDEIAAAAGIGRRTFFRYFKSKNDAVWGEFDSQLAAFAHWFAHCPPELTVVQAIRAAVIDFNSFDRPATESLRTRMRLILSSPSLQAYSTLHYAAWRDVVARFAAGRLGLDPDDLIPRTLGHLALGAALSAYEQWLADDGAELIELLHQSLALLGSPDGEVPP</sequence>
<dbReference type="RefSeq" id="WP_015746102.1">
    <property type="nucleotide sequence ID" value="NC_013235.1"/>
</dbReference>
<keyword evidence="2 4" id="KW-0238">DNA-binding</keyword>
<dbReference type="PANTHER" id="PTHR30055">
    <property type="entry name" value="HTH-TYPE TRANSCRIPTIONAL REGULATOR RUTR"/>
    <property type="match status" value="1"/>
</dbReference>
<keyword evidence="1" id="KW-0805">Transcription regulation</keyword>
<dbReference type="KEGG" id="nml:Namu_0772"/>
<dbReference type="InterPro" id="IPR009057">
    <property type="entry name" value="Homeodomain-like_sf"/>
</dbReference>
<evidence type="ECO:0000256" key="5">
    <source>
        <dbReference type="SAM" id="MobiDB-lite"/>
    </source>
</evidence>
<name>C8X9B8_NAKMY</name>
<dbReference type="InterPro" id="IPR041347">
    <property type="entry name" value="MftR_C"/>
</dbReference>